<protein>
    <submittedName>
        <fullName evidence="1">Uncharacterized protein</fullName>
    </submittedName>
</protein>
<gene>
    <name evidence="1" type="ORF">QFC24_002212</name>
</gene>
<comment type="caution">
    <text evidence="1">The sequence shown here is derived from an EMBL/GenBank/DDBJ whole genome shotgun (WGS) entry which is preliminary data.</text>
</comment>
<organism evidence="1 2">
    <name type="scientific">Naganishia onofrii</name>
    <dbReference type="NCBI Taxonomy" id="1851511"/>
    <lineage>
        <taxon>Eukaryota</taxon>
        <taxon>Fungi</taxon>
        <taxon>Dikarya</taxon>
        <taxon>Basidiomycota</taxon>
        <taxon>Agaricomycotina</taxon>
        <taxon>Tremellomycetes</taxon>
        <taxon>Filobasidiales</taxon>
        <taxon>Filobasidiaceae</taxon>
        <taxon>Naganishia</taxon>
    </lineage>
</organism>
<reference evidence="1" key="1">
    <citation type="submission" date="2023-04" db="EMBL/GenBank/DDBJ databases">
        <title>Draft Genome sequencing of Naganishia species isolated from polar environments using Oxford Nanopore Technology.</title>
        <authorList>
            <person name="Leo P."/>
            <person name="Venkateswaran K."/>
        </authorList>
    </citation>
    <scope>NUCLEOTIDE SEQUENCE</scope>
    <source>
        <strain evidence="1">DBVPG 5303</strain>
    </source>
</reference>
<proteinExistence type="predicted"/>
<evidence type="ECO:0000313" key="2">
    <source>
        <dbReference type="Proteomes" id="UP001234202"/>
    </source>
</evidence>
<evidence type="ECO:0000313" key="1">
    <source>
        <dbReference type="EMBL" id="KAJ9126469.1"/>
    </source>
</evidence>
<keyword evidence="2" id="KW-1185">Reference proteome</keyword>
<dbReference type="EMBL" id="JASBWV010000005">
    <property type="protein sequence ID" value="KAJ9126469.1"/>
    <property type="molecule type" value="Genomic_DNA"/>
</dbReference>
<sequence>MSRLASRLQARLPAVFRYQTSQLHSSVSRAQRRPAHAGFRTASAALAATGLGISLYFLSERGSVHLDSQRKVDEAQAEDPDAAPPGAKGSKESGAVSNKRGHRKFEKHGREGHIPMKEVGMHDLAHDAWVIIDGEVWDVTQFLKHHPGGAKIILSNAGRDVTELYKPIHPPNTLENNLSPEQFVGTIDPELAQESNHRYEADMKRIQEAREGLPPVETVLGLDEMQEAAEKVMSEKTRSYYNTGALDEYTLDENRKAFNKCRFVPRVMVDVSTIYPQTKIFGQDSPLPIYISPASNALLGHPDGEFTLVRGAAKTGIFQGVSAASSLPFHELLEEKERLDAELGSKMNMGYQVYVQSDREKSEALVKEAVEGGVKALFLTVDTAVLGHRQKSLFRLAKNEKVKGTKDDCAPGIRMGPHTDFPPYHDARLNWDDLPRLKELAQGTPIYLKGVASIEDVRLAKKHGLAGVILSNHGGRQLDHTRTGFDALRQIHADDPNLAKEIEIYVDGGVRRGSEVLMATAFGARGVGLGRPFLWAQTAYGEQGVIRTIRIMESEIVMAMRLLGLTRLDQVGPQHVECIQEMWK</sequence>
<accession>A0ACC2XSL7</accession>
<dbReference type="Proteomes" id="UP001234202">
    <property type="component" value="Unassembled WGS sequence"/>
</dbReference>
<name>A0ACC2XSL7_9TREE</name>